<evidence type="ECO:0000259" key="5">
    <source>
        <dbReference type="Pfam" id="PF04542"/>
    </source>
</evidence>
<dbReference type="InterPro" id="IPR007627">
    <property type="entry name" value="RNA_pol_sigma70_r2"/>
</dbReference>
<dbReference type="InterPro" id="IPR013325">
    <property type="entry name" value="RNA_pol_sigma_r2"/>
</dbReference>
<dbReference type="InterPro" id="IPR036388">
    <property type="entry name" value="WH-like_DNA-bd_sf"/>
</dbReference>
<protein>
    <submittedName>
        <fullName evidence="7">RNA polymerase sigma-70 factor</fullName>
    </submittedName>
</protein>
<feature type="domain" description="RNA polymerase sigma-70 region 2" evidence="5">
    <location>
        <begin position="23"/>
        <end position="89"/>
    </location>
</feature>
<dbReference type="RefSeq" id="WP_171608090.1">
    <property type="nucleotide sequence ID" value="NZ_WHPF01000007.1"/>
</dbReference>
<evidence type="ECO:0000259" key="6">
    <source>
        <dbReference type="Pfam" id="PF08281"/>
    </source>
</evidence>
<keyword evidence="3" id="KW-0731">Sigma factor</keyword>
<dbReference type="InterPro" id="IPR013249">
    <property type="entry name" value="RNA_pol_sigma70_r4_t2"/>
</dbReference>
<dbReference type="Gene3D" id="1.10.10.10">
    <property type="entry name" value="Winged helix-like DNA-binding domain superfamily/Winged helix DNA-binding domain"/>
    <property type="match status" value="1"/>
</dbReference>
<evidence type="ECO:0000256" key="1">
    <source>
        <dbReference type="ARBA" id="ARBA00010641"/>
    </source>
</evidence>
<dbReference type="InterPro" id="IPR014284">
    <property type="entry name" value="RNA_pol_sigma-70_dom"/>
</dbReference>
<dbReference type="Proteomes" id="UP000598971">
    <property type="component" value="Unassembled WGS sequence"/>
</dbReference>
<dbReference type="Pfam" id="PF08281">
    <property type="entry name" value="Sigma70_r4_2"/>
    <property type="match status" value="1"/>
</dbReference>
<dbReference type="SUPFAM" id="SSF88659">
    <property type="entry name" value="Sigma3 and sigma4 domains of RNA polymerase sigma factors"/>
    <property type="match status" value="1"/>
</dbReference>
<dbReference type="InterPro" id="IPR014327">
    <property type="entry name" value="RNA_pol_sigma70_bacteroid"/>
</dbReference>
<evidence type="ECO:0000313" key="8">
    <source>
        <dbReference type="Proteomes" id="UP000598971"/>
    </source>
</evidence>
<keyword evidence="4" id="KW-0804">Transcription</keyword>
<comment type="caution">
    <text evidence="7">The sequence shown here is derived from an EMBL/GenBank/DDBJ whole genome shotgun (WGS) entry which is preliminary data.</text>
</comment>
<feature type="domain" description="RNA polymerase sigma factor 70 region 4 type 2" evidence="6">
    <location>
        <begin position="122"/>
        <end position="173"/>
    </location>
</feature>
<gene>
    <name evidence="7" type="ORF">GD597_11870</name>
</gene>
<dbReference type="GO" id="GO:0016987">
    <property type="term" value="F:sigma factor activity"/>
    <property type="evidence" value="ECO:0007669"/>
    <property type="project" value="UniProtKB-KW"/>
</dbReference>
<evidence type="ECO:0000313" key="7">
    <source>
        <dbReference type="EMBL" id="NNV56159.1"/>
    </source>
</evidence>
<dbReference type="PANTHER" id="PTHR43133:SF46">
    <property type="entry name" value="RNA POLYMERASE SIGMA-70 FACTOR ECF SUBFAMILY"/>
    <property type="match status" value="1"/>
</dbReference>
<dbReference type="AlphaFoldDB" id="A0A8J8FGY3"/>
<sequence length="195" mass="22614">MLNNFWHIQFGISKGDELMLAELYKQFHKKLLHFSKLITRSQQISEEVVDDVFVKLWSRREKVVDIENITVYLYKAVKNQSLNALSQKAAALISQSFDELDIELEDVANTPEDLMITEEMRQKMQKAIEALPPRCKMVFKLIREDGLKYKEVAEILNISVNTIDVQMAIAIKKICTALNIQKPQKTFTWPLIGKK</sequence>
<accession>A0A8J8FGY3</accession>
<dbReference type="CDD" id="cd06171">
    <property type="entry name" value="Sigma70_r4"/>
    <property type="match status" value="1"/>
</dbReference>
<proteinExistence type="inferred from homology"/>
<dbReference type="EMBL" id="WHPF01000007">
    <property type="protein sequence ID" value="NNV56159.1"/>
    <property type="molecule type" value="Genomic_DNA"/>
</dbReference>
<evidence type="ECO:0000256" key="3">
    <source>
        <dbReference type="ARBA" id="ARBA00023082"/>
    </source>
</evidence>
<dbReference type="PANTHER" id="PTHR43133">
    <property type="entry name" value="RNA POLYMERASE ECF-TYPE SIGMA FACTO"/>
    <property type="match status" value="1"/>
</dbReference>
<dbReference type="GO" id="GO:0003677">
    <property type="term" value="F:DNA binding"/>
    <property type="evidence" value="ECO:0007669"/>
    <property type="project" value="InterPro"/>
</dbReference>
<dbReference type="Pfam" id="PF04542">
    <property type="entry name" value="Sigma70_r2"/>
    <property type="match status" value="1"/>
</dbReference>
<dbReference type="NCBIfam" id="TIGR02985">
    <property type="entry name" value="Sig70_bacteroi1"/>
    <property type="match status" value="1"/>
</dbReference>
<dbReference type="InterPro" id="IPR039425">
    <property type="entry name" value="RNA_pol_sigma-70-like"/>
</dbReference>
<dbReference type="GO" id="GO:0006352">
    <property type="term" value="P:DNA-templated transcription initiation"/>
    <property type="evidence" value="ECO:0007669"/>
    <property type="project" value="InterPro"/>
</dbReference>
<evidence type="ECO:0000256" key="2">
    <source>
        <dbReference type="ARBA" id="ARBA00023015"/>
    </source>
</evidence>
<name>A0A8J8FGY3_9BACT</name>
<dbReference type="SUPFAM" id="SSF88946">
    <property type="entry name" value="Sigma2 domain of RNA polymerase sigma factors"/>
    <property type="match status" value="1"/>
</dbReference>
<evidence type="ECO:0000256" key="4">
    <source>
        <dbReference type="ARBA" id="ARBA00023163"/>
    </source>
</evidence>
<organism evidence="7 8">
    <name type="scientific">Limnovirga soli</name>
    <dbReference type="NCBI Taxonomy" id="2656915"/>
    <lineage>
        <taxon>Bacteria</taxon>
        <taxon>Pseudomonadati</taxon>
        <taxon>Bacteroidota</taxon>
        <taxon>Chitinophagia</taxon>
        <taxon>Chitinophagales</taxon>
        <taxon>Chitinophagaceae</taxon>
        <taxon>Limnovirga</taxon>
    </lineage>
</organism>
<reference evidence="7" key="1">
    <citation type="submission" date="2019-10" db="EMBL/GenBank/DDBJ databases">
        <title>Draft genome sequence of Panacibacter sp. KCS-6.</title>
        <authorList>
            <person name="Yim K.J."/>
        </authorList>
    </citation>
    <scope>NUCLEOTIDE SEQUENCE</scope>
    <source>
        <strain evidence="7">KCS-6</strain>
    </source>
</reference>
<keyword evidence="2" id="KW-0805">Transcription regulation</keyword>
<dbReference type="NCBIfam" id="TIGR02937">
    <property type="entry name" value="sigma70-ECF"/>
    <property type="match status" value="1"/>
</dbReference>
<keyword evidence="8" id="KW-1185">Reference proteome</keyword>
<dbReference type="Gene3D" id="1.10.1740.10">
    <property type="match status" value="1"/>
</dbReference>
<dbReference type="InterPro" id="IPR013324">
    <property type="entry name" value="RNA_pol_sigma_r3/r4-like"/>
</dbReference>
<comment type="similarity">
    <text evidence="1">Belongs to the sigma-70 factor family. ECF subfamily.</text>
</comment>